<evidence type="ECO:0000256" key="3">
    <source>
        <dbReference type="SAM" id="MobiDB-lite"/>
    </source>
</evidence>
<dbReference type="Proteomes" id="UP000317650">
    <property type="component" value="Chromosome 1"/>
</dbReference>
<evidence type="ECO:0000256" key="2">
    <source>
        <dbReference type="PROSITE-ProRule" id="PRU00708"/>
    </source>
</evidence>
<dbReference type="GO" id="GO:0009451">
    <property type="term" value="P:RNA modification"/>
    <property type="evidence" value="ECO:0007669"/>
    <property type="project" value="InterPro"/>
</dbReference>
<dbReference type="InterPro" id="IPR002885">
    <property type="entry name" value="PPR_rpt"/>
</dbReference>
<feature type="compositionally biased region" description="Pro residues" evidence="3">
    <location>
        <begin position="157"/>
        <end position="170"/>
    </location>
</feature>
<comment type="caution">
    <text evidence="4">The sequence shown here is derived from an EMBL/GenBank/DDBJ whole genome shotgun (WGS) entry which is preliminary data.</text>
</comment>
<evidence type="ECO:0008006" key="6">
    <source>
        <dbReference type="Google" id="ProtNLM"/>
    </source>
</evidence>
<evidence type="ECO:0000313" key="4">
    <source>
        <dbReference type="EMBL" id="THU63244.1"/>
    </source>
</evidence>
<dbReference type="STRING" id="52838.A0A4S8JP25"/>
<dbReference type="FunFam" id="1.25.40.10:FF:000031">
    <property type="entry name" value="Pentatricopeptide repeat-containing protein mitochondrial"/>
    <property type="match status" value="1"/>
</dbReference>
<name>A0A4S8JP25_MUSBA</name>
<feature type="repeat" description="PPR" evidence="2">
    <location>
        <begin position="335"/>
        <end position="369"/>
    </location>
</feature>
<keyword evidence="1" id="KW-0677">Repeat</keyword>
<dbReference type="Pfam" id="PF13041">
    <property type="entry name" value="PPR_2"/>
    <property type="match status" value="1"/>
</dbReference>
<gene>
    <name evidence="4" type="ORF">C4D60_Mb01t13690</name>
</gene>
<dbReference type="InterPro" id="IPR046960">
    <property type="entry name" value="PPR_At4g14850-like_plant"/>
</dbReference>
<reference evidence="4 5" key="1">
    <citation type="journal article" date="2019" name="Nat. Plants">
        <title>Genome sequencing of Musa balbisiana reveals subgenome evolution and function divergence in polyploid bananas.</title>
        <authorList>
            <person name="Yao X."/>
        </authorList>
    </citation>
    <scope>NUCLEOTIDE SEQUENCE [LARGE SCALE GENOMIC DNA]</scope>
    <source>
        <strain evidence="5">cv. DH-PKW</strain>
        <tissue evidence="4">Leaves</tissue>
    </source>
</reference>
<feature type="repeat" description="PPR" evidence="2">
    <location>
        <begin position="640"/>
        <end position="674"/>
    </location>
</feature>
<dbReference type="PANTHER" id="PTHR47926:SF420">
    <property type="entry name" value="REPEAT-CONTAINING PROTEIN, PUTATIVE-RELATED"/>
    <property type="match status" value="1"/>
</dbReference>
<feature type="repeat" description="PPR" evidence="2">
    <location>
        <begin position="437"/>
        <end position="471"/>
    </location>
</feature>
<organism evidence="4 5">
    <name type="scientific">Musa balbisiana</name>
    <name type="common">Banana</name>
    <dbReference type="NCBI Taxonomy" id="52838"/>
    <lineage>
        <taxon>Eukaryota</taxon>
        <taxon>Viridiplantae</taxon>
        <taxon>Streptophyta</taxon>
        <taxon>Embryophyta</taxon>
        <taxon>Tracheophyta</taxon>
        <taxon>Spermatophyta</taxon>
        <taxon>Magnoliopsida</taxon>
        <taxon>Liliopsida</taxon>
        <taxon>Zingiberales</taxon>
        <taxon>Musaceae</taxon>
        <taxon>Musa</taxon>
    </lineage>
</organism>
<dbReference type="NCBIfam" id="TIGR00756">
    <property type="entry name" value="PPR"/>
    <property type="match status" value="7"/>
</dbReference>
<feature type="region of interest" description="Disordered" evidence="3">
    <location>
        <begin position="1"/>
        <end position="25"/>
    </location>
</feature>
<dbReference type="AlphaFoldDB" id="A0A4S8JP25"/>
<dbReference type="FunFam" id="1.25.40.10:FF:000227">
    <property type="entry name" value="Pentatricopeptide repeat-containing protein At3g13880"/>
    <property type="match status" value="1"/>
</dbReference>
<dbReference type="PANTHER" id="PTHR47926">
    <property type="entry name" value="PENTATRICOPEPTIDE REPEAT-CONTAINING PROTEIN"/>
    <property type="match status" value="1"/>
</dbReference>
<dbReference type="Gene3D" id="1.25.40.10">
    <property type="entry name" value="Tetratricopeptide repeat domain"/>
    <property type="match status" value="4"/>
</dbReference>
<feature type="repeat" description="PPR" evidence="2">
    <location>
        <begin position="234"/>
        <end position="268"/>
    </location>
</feature>
<dbReference type="InterPro" id="IPR011990">
    <property type="entry name" value="TPR-like_helical_dom_sf"/>
</dbReference>
<protein>
    <recommendedName>
        <fullName evidence="6">Pentatricopeptide repeat-containing protein</fullName>
    </recommendedName>
</protein>
<dbReference type="PROSITE" id="PS51375">
    <property type="entry name" value="PPR"/>
    <property type="match status" value="6"/>
</dbReference>
<feature type="repeat" description="PPR" evidence="2">
    <location>
        <begin position="203"/>
        <end position="233"/>
    </location>
</feature>
<evidence type="ECO:0000313" key="5">
    <source>
        <dbReference type="Proteomes" id="UP000317650"/>
    </source>
</evidence>
<feature type="repeat" description="PPR" evidence="2">
    <location>
        <begin position="538"/>
        <end position="572"/>
    </location>
</feature>
<feature type="region of interest" description="Disordered" evidence="3">
    <location>
        <begin position="131"/>
        <end position="187"/>
    </location>
</feature>
<dbReference type="GO" id="GO:0003723">
    <property type="term" value="F:RNA binding"/>
    <property type="evidence" value="ECO:0007669"/>
    <property type="project" value="InterPro"/>
</dbReference>
<proteinExistence type="predicted"/>
<accession>A0A4S8JP25</accession>
<dbReference type="EMBL" id="PYDT01000004">
    <property type="protein sequence ID" value="THU63244.1"/>
    <property type="molecule type" value="Genomic_DNA"/>
</dbReference>
<dbReference type="InterPro" id="IPR046848">
    <property type="entry name" value="E_motif"/>
</dbReference>
<keyword evidence="5" id="KW-1185">Reference proteome</keyword>
<sequence length="887" mass="98198">MESIGCPSPSLPPHSFLSHHSAKPRRRSARLLLPTKSPKHRHNLLFLAVSPTQQALSNSLDAAATSPAAGGDLSVLVPISALLLSIYWVANFIVPGMITKELQSPTSEQEMDTVEEKEEGIVKPPNLKIKKSRGMKKTTTPLSATEKHSAPSTLSHPPLPTSTYTPPPTPTSSSPAPTFDPFPTPVSSTVTHRHLAASPAPPDVVLHNHILNTYGKCGSPDDARRLFDAMADRNLVSWTSMISGCSQNGRDLEAVELYLGVLRSGLHPDQFALGSVVRAGSGLGDVELGKQLHCHALKSESGADRIVQNALVTMYARLDRIDDAAIVFERIAEKDVISWGSMIAGFSKQGHEPEALHLFKEMISSGVHCPNEFHFGSGFSACGNIGMIEYGEQMHGLCAKFGLQSNEFAGCSLSDMYARCGMLDCAKKAFSEIEMPDLVSWNSILCGFSSLGLSNEVMLLFSEMRDSGVQPDDITIRCLLCACTGCDSFQKGQLVHSYSVKMGWKTNIAVSNALLMMYTKCSDLSVALNFFEDTRDRDIVSWNTVLSACLQHHQPEEVFAFIKLMQNLDYRFDQITLNAILSACGDLAYLEMGNQVHAYAMKVGLEVDIMVRNGVIDTYAKCGNLGDARKLFELMDDKYDVFPWSSLILGYAQLGYAKESLELFMCMQSSGIKPNHVTYVGVLTACGHVGLVDKGLYYYQMMEAEHGVVPTREHCSCVIDLLARAGRLNEAENFIDQMPFEPDIVMWKSILAACRMHNNVKIGRRAAENILDIDPQNSAAYVLLCNIYASSGHWDDFARLRKMMKSNSVKKSPGKSWIKVKGNVHVFIVEDRSHHESRGSVQNERLIYYLTWRFIWFLQQIHLHLNNREILEFAATGTDILRWKCPL</sequence>
<dbReference type="Pfam" id="PF01535">
    <property type="entry name" value="PPR"/>
    <property type="match status" value="7"/>
</dbReference>
<evidence type="ECO:0000256" key="1">
    <source>
        <dbReference type="ARBA" id="ARBA00022737"/>
    </source>
</evidence>
<dbReference type="Pfam" id="PF20431">
    <property type="entry name" value="E_motif"/>
    <property type="match status" value="1"/>
</dbReference>
<dbReference type="FunFam" id="1.25.40.10:FF:000196">
    <property type="entry name" value="Pentatricopeptide repeat-containing protein At4g14850"/>
    <property type="match status" value="1"/>
</dbReference>
<dbReference type="FunFam" id="1.25.40.10:FF:000366">
    <property type="entry name" value="Pentatricopeptide (PPR) repeat-containing protein"/>
    <property type="match status" value="1"/>
</dbReference>